<name>B0CWW9_LACBS</name>
<feature type="chain" id="PRO_5002748336" evidence="1">
    <location>
        <begin position="22"/>
        <end position="409"/>
    </location>
</feature>
<gene>
    <name evidence="2" type="ORF">LACBIDRAFT_322606</name>
</gene>
<dbReference type="Proteomes" id="UP000001194">
    <property type="component" value="Unassembled WGS sequence"/>
</dbReference>
<feature type="signal peptide" evidence="1">
    <location>
        <begin position="1"/>
        <end position="21"/>
    </location>
</feature>
<dbReference type="HOGENOM" id="CLU_672806_0_0_1"/>
<proteinExistence type="predicted"/>
<reference evidence="2 3" key="1">
    <citation type="journal article" date="2008" name="Nature">
        <title>The genome of Laccaria bicolor provides insights into mycorrhizal symbiosis.</title>
        <authorList>
            <person name="Martin F."/>
            <person name="Aerts A."/>
            <person name="Ahren D."/>
            <person name="Brun A."/>
            <person name="Danchin E.G.J."/>
            <person name="Duchaussoy F."/>
            <person name="Gibon J."/>
            <person name="Kohler A."/>
            <person name="Lindquist E."/>
            <person name="Pereda V."/>
            <person name="Salamov A."/>
            <person name="Shapiro H.J."/>
            <person name="Wuyts J."/>
            <person name="Blaudez D."/>
            <person name="Buee M."/>
            <person name="Brokstein P."/>
            <person name="Canbaeck B."/>
            <person name="Cohen D."/>
            <person name="Courty P.E."/>
            <person name="Coutinho P.M."/>
            <person name="Delaruelle C."/>
            <person name="Detter J.C."/>
            <person name="Deveau A."/>
            <person name="DiFazio S."/>
            <person name="Duplessis S."/>
            <person name="Fraissinet-Tachet L."/>
            <person name="Lucic E."/>
            <person name="Frey-Klett P."/>
            <person name="Fourrey C."/>
            <person name="Feussner I."/>
            <person name="Gay G."/>
            <person name="Grimwood J."/>
            <person name="Hoegger P.J."/>
            <person name="Jain P."/>
            <person name="Kilaru S."/>
            <person name="Labbe J."/>
            <person name="Lin Y.C."/>
            <person name="Legue V."/>
            <person name="Le Tacon F."/>
            <person name="Marmeisse R."/>
            <person name="Melayah D."/>
            <person name="Montanini B."/>
            <person name="Muratet M."/>
            <person name="Nehls U."/>
            <person name="Niculita-Hirzel H."/>
            <person name="Oudot-Le Secq M.P."/>
            <person name="Peter M."/>
            <person name="Quesneville H."/>
            <person name="Rajashekar B."/>
            <person name="Reich M."/>
            <person name="Rouhier N."/>
            <person name="Schmutz J."/>
            <person name="Yin T."/>
            <person name="Chalot M."/>
            <person name="Henrissat B."/>
            <person name="Kuees U."/>
            <person name="Lucas S."/>
            <person name="Van de Peer Y."/>
            <person name="Podila G.K."/>
            <person name="Polle A."/>
            <person name="Pukkila P.J."/>
            <person name="Richardson P.M."/>
            <person name="Rouze P."/>
            <person name="Sanders I.R."/>
            <person name="Stajich J.E."/>
            <person name="Tunlid A."/>
            <person name="Tuskan G."/>
            <person name="Grigoriev I.V."/>
        </authorList>
    </citation>
    <scope>NUCLEOTIDE SEQUENCE [LARGE SCALE GENOMIC DNA]</scope>
    <source>
        <strain evidence="3">S238N-H82 / ATCC MYA-4686</strain>
    </source>
</reference>
<dbReference type="InParanoid" id="B0CWW9"/>
<dbReference type="RefSeq" id="XP_001876076.1">
    <property type="nucleotide sequence ID" value="XM_001876041.1"/>
</dbReference>
<accession>B0CWW9</accession>
<protein>
    <submittedName>
        <fullName evidence="2">Predicted protein</fullName>
    </submittedName>
</protein>
<keyword evidence="1" id="KW-0732">Signal</keyword>
<organism evidence="3">
    <name type="scientific">Laccaria bicolor (strain S238N-H82 / ATCC MYA-4686)</name>
    <name type="common">Bicoloured deceiver</name>
    <name type="synonym">Laccaria laccata var. bicolor</name>
    <dbReference type="NCBI Taxonomy" id="486041"/>
    <lineage>
        <taxon>Eukaryota</taxon>
        <taxon>Fungi</taxon>
        <taxon>Dikarya</taxon>
        <taxon>Basidiomycota</taxon>
        <taxon>Agaricomycotina</taxon>
        <taxon>Agaricomycetes</taxon>
        <taxon>Agaricomycetidae</taxon>
        <taxon>Agaricales</taxon>
        <taxon>Agaricineae</taxon>
        <taxon>Hydnangiaceae</taxon>
        <taxon>Laccaria</taxon>
    </lineage>
</organism>
<evidence type="ECO:0000313" key="3">
    <source>
        <dbReference type="Proteomes" id="UP000001194"/>
    </source>
</evidence>
<keyword evidence="3" id="KW-1185">Reference proteome</keyword>
<dbReference type="KEGG" id="lbc:LACBIDRAFT_322606"/>
<dbReference type="GeneID" id="6071258"/>
<dbReference type="EMBL" id="DS547093">
    <property type="protein sequence ID" value="EDR13578.1"/>
    <property type="molecule type" value="Genomic_DNA"/>
</dbReference>
<evidence type="ECO:0000256" key="1">
    <source>
        <dbReference type="SAM" id="SignalP"/>
    </source>
</evidence>
<sequence>MHMPSVLSFVVVLLATSLALASDICTYASTNCGGSYGCCSNIPSNACCSWPSNYGQSVRFQNMPGSWFGRTYSDSACKDQAAGIAPVRNVPVCSSVTSSSKANWLSASWGPGGGGFRRRDTEGHDDVLNCVLPNVIGFTTEDGKEHLVKVPEGTAFDELNEWSYAFGDVQSKIAGEGQRCKTLRPEDTLCPILADTLMVTWVVARNPFFIIDPPGVRFPLNALLVLTGMYFVILAGKRRIFLNTVPSTFKATSSSTIPSGSTNLESYPAGACITTNGTSLLLALHQFPSLPQAQTQRDPILNNPQKKKIWTTAFPLKPTLGSHPGDTGRRNASFALSSSRTPFNLKKKRRRCEFWVMQEDSQEWNLTVWNATCNVCPYEVILRSVIGLRGSWETSPNCFILQITVGQLT</sequence>
<evidence type="ECO:0000313" key="2">
    <source>
        <dbReference type="EMBL" id="EDR13578.1"/>
    </source>
</evidence>
<dbReference type="AlphaFoldDB" id="B0CWW9"/>
<dbReference type="OrthoDB" id="2961306at2759"/>